<dbReference type="AlphaFoldDB" id="A0A5A7QVS9"/>
<sequence>MAGQRRSLFSIPSGILSSNRTSLDRLQSPNFSSSSAIGQSLSIDLSNEESKRRLFFCDCGCGVMYCVFWIYRLLYRDSCQHPMSYDEQFATDKRQPVEENVPDLWEWLIGEELPPEPVSVPRNRK</sequence>
<evidence type="ECO:0000313" key="2">
    <source>
        <dbReference type="Proteomes" id="UP000325081"/>
    </source>
</evidence>
<comment type="caution">
    <text evidence="1">The sequence shown here is derived from an EMBL/GenBank/DDBJ whole genome shotgun (WGS) entry which is preliminary data.</text>
</comment>
<reference evidence="2" key="1">
    <citation type="journal article" date="2019" name="Curr. Biol.">
        <title>Genome Sequence of Striga asiatica Provides Insight into the Evolution of Plant Parasitism.</title>
        <authorList>
            <person name="Yoshida S."/>
            <person name="Kim S."/>
            <person name="Wafula E.K."/>
            <person name="Tanskanen J."/>
            <person name="Kim Y.M."/>
            <person name="Honaas L."/>
            <person name="Yang Z."/>
            <person name="Spallek T."/>
            <person name="Conn C.E."/>
            <person name="Ichihashi Y."/>
            <person name="Cheong K."/>
            <person name="Cui S."/>
            <person name="Der J.P."/>
            <person name="Gundlach H."/>
            <person name="Jiao Y."/>
            <person name="Hori C."/>
            <person name="Ishida J.K."/>
            <person name="Kasahara H."/>
            <person name="Kiba T."/>
            <person name="Kim M.S."/>
            <person name="Koo N."/>
            <person name="Laohavisit A."/>
            <person name="Lee Y.H."/>
            <person name="Lumba S."/>
            <person name="McCourt P."/>
            <person name="Mortimer J.C."/>
            <person name="Mutuku J.M."/>
            <person name="Nomura T."/>
            <person name="Sasaki-Sekimoto Y."/>
            <person name="Seto Y."/>
            <person name="Wang Y."/>
            <person name="Wakatake T."/>
            <person name="Sakakibara H."/>
            <person name="Demura T."/>
            <person name="Yamaguchi S."/>
            <person name="Yoneyama K."/>
            <person name="Manabe R.I."/>
            <person name="Nelson D.C."/>
            <person name="Schulman A.H."/>
            <person name="Timko M.P."/>
            <person name="dePamphilis C.W."/>
            <person name="Choi D."/>
            <person name="Shirasu K."/>
        </authorList>
    </citation>
    <scope>NUCLEOTIDE SEQUENCE [LARGE SCALE GENOMIC DNA]</scope>
    <source>
        <strain evidence="2">cv. UVA1</strain>
    </source>
</reference>
<dbReference type="EMBL" id="BKCP01008292">
    <property type="protein sequence ID" value="GER48527.1"/>
    <property type="molecule type" value="Genomic_DNA"/>
</dbReference>
<proteinExistence type="predicted"/>
<gene>
    <name evidence="1" type="ORF">STAS_25699</name>
</gene>
<dbReference type="OrthoDB" id="284292at2759"/>
<protein>
    <submittedName>
        <fullName evidence="1">Succinate dehydrogenase assembly factor</fullName>
    </submittedName>
</protein>
<accession>A0A5A7QVS9</accession>
<keyword evidence="2" id="KW-1185">Reference proteome</keyword>
<dbReference type="Proteomes" id="UP000325081">
    <property type="component" value="Unassembled WGS sequence"/>
</dbReference>
<name>A0A5A7QVS9_STRAF</name>
<evidence type="ECO:0000313" key="1">
    <source>
        <dbReference type="EMBL" id="GER48527.1"/>
    </source>
</evidence>
<organism evidence="1 2">
    <name type="scientific">Striga asiatica</name>
    <name type="common">Asiatic witchweed</name>
    <name type="synonym">Buchnera asiatica</name>
    <dbReference type="NCBI Taxonomy" id="4170"/>
    <lineage>
        <taxon>Eukaryota</taxon>
        <taxon>Viridiplantae</taxon>
        <taxon>Streptophyta</taxon>
        <taxon>Embryophyta</taxon>
        <taxon>Tracheophyta</taxon>
        <taxon>Spermatophyta</taxon>
        <taxon>Magnoliopsida</taxon>
        <taxon>eudicotyledons</taxon>
        <taxon>Gunneridae</taxon>
        <taxon>Pentapetalae</taxon>
        <taxon>asterids</taxon>
        <taxon>lamiids</taxon>
        <taxon>Lamiales</taxon>
        <taxon>Orobanchaceae</taxon>
        <taxon>Buchnereae</taxon>
        <taxon>Striga</taxon>
    </lineage>
</organism>